<dbReference type="Gene3D" id="1.25.40.20">
    <property type="entry name" value="Ankyrin repeat-containing domain"/>
    <property type="match status" value="2"/>
</dbReference>
<keyword evidence="2" id="KW-0812">Transmembrane</keyword>
<evidence type="ECO:0000256" key="2">
    <source>
        <dbReference type="SAM" id="Phobius"/>
    </source>
</evidence>
<evidence type="ECO:0000256" key="1">
    <source>
        <dbReference type="SAM" id="MobiDB-lite"/>
    </source>
</evidence>
<dbReference type="GO" id="GO:0016020">
    <property type="term" value="C:membrane"/>
    <property type="evidence" value="ECO:0007669"/>
    <property type="project" value="TreeGrafter"/>
</dbReference>
<dbReference type="InterPro" id="IPR002110">
    <property type="entry name" value="Ankyrin_rpt"/>
</dbReference>
<feature type="compositionally biased region" description="Polar residues" evidence="1">
    <location>
        <begin position="82"/>
        <end position="92"/>
    </location>
</feature>
<feature type="compositionally biased region" description="Basic and acidic residues" evidence="1">
    <location>
        <begin position="62"/>
        <end position="75"/>
    </location>
</feature>
<dbReference type="Pfam" id="PF12796">
    <property type="entry name" value="Ank_2"/>
    <property type="match status" value="1"/>
</dbReference>
<feature type="transmembrane region" description="Helical" evidence="2">
    <location>
        <begin position="634"/>
        <end position="659"/>
    </location>
</feature>
<dbReference type="PANTHER" id="PTHR24177:SF365">
    <property type="entry name" value="ANKYRIN REPEAT-CONTAINING PROTEIN NPR4-LIKE ISOFORM X1"/>
    <property type="match status" value="1"/>
</dbReference>
<dbReference type="AlphaFoldDB" id="A0A4Y7LJM7"/>
<feature type="domain" description="PGG" evidence="3">
    <location>
        <begin position="541"/>
        <end position="659"/>
    </location>
</feature>
<dbReference type="SUPFAM" id="SSF48403">
    <property type="entry name" value="Ankyrin repeat"/>
    <property type="match status" value="2"/>
</dbReference>
<dbReference type="Gramene" id="RZC84820">
    <property type="protein sequence ID" value="RZC84820"/>
    <property type="gene ID" value="C5167_047612"/>
</dbReference>
<name>A0A4Y7LJM7_PAPSO</name>
<dbReference type="PANTHER" id="PTHR24177">
    <property type="entry name" value="CASKIN"/>
    <property type="match status" value="1"/>
</dbReference>
<keyword evidence="5" id="KW-1185">Reference proteome</keyword>
<dbReference type="InterPro" id="IPR036770">
    <property type="entry name" value="Ankyrin_rpt-contain_sf"/>
</dbReference>
<evidence type="ECO:0000313" key="4">
    <source>
        <dbReference type="EMBL" id="RZC84820.1"/>
    </source>
</evidence>
<feature type="transmembrane region" description="Helical" evidence="2">
    <location>
        <begin position="550"/>
        <end position="571"/>
    </location>
</feature>
<organism evidence="4 5">
    <name type="scientific">Papaver somniferum</name>
    <name type="common">Opium poppy</name>
    <dbReference type="NCBI Taxonomy" id="3469"/>
    <lineage>
        <taxon>Eukaryota</taxon>
        <taxon>Viridiplantae</taxon>
        <taxon>Streptophyta</taxon>
        <taxon>Embryophyta</taxon>
        <taxon>Tracheophyta</taxon>
        <taxon>Spermatophyta</taxon>
        <taxon>Magnoliopsida</taxon>
        <taxon>Ranunculales</taxon>
        <taxon>Papaveraceae</taxon>
        <taxon>Papaveroideae</taxon>
        <taxon>Papaver</taxon>
    </lineage>
</organism>
<protein>
    <recommendedName>
        <fullName evidence="3">PGG domain-containing protein</fullName>
    </recommendedName>
</protein>
<feature type="region of interest" description="Disordered" evidence="1">
    <location>
        <begin position="58"/>
        <end position="139"/>
    </location>
</feature>
<gene>
    <name evidence="4" type="ORF">C5167_047612</name>
</gene>
<feature type="transmembrane region" description="Helical" evidence="2">
    <location>
        <begin position="591"/>
        <end position="614"/>
    </location>
</feature>
<reference evidence="4 5" key="1">
    <citation type="journal article" date="2018" name="Science">
        <title>The opium poppy genome and morphinan production.</title>
        <authorList>
            <person name="Guo L."/>
            <person name="Winzer T."/>
            <person name="Yang X."/>
            <person name="Li Y."/>
            <person name="Ning Z."/>
            <person name="He Z."/>
            <person name="Teodor R."/>
            <person name="Lu Y."/>
            <person name="Bowser T.A."/>
            <person name="Graham I.A."/>
            <person name="Ye K."/>
        </authorList>
    </citation>
    <scope>NUCLEOTIDE SEQUENCE [LARGE SCALE GENOMIC DNA]</scope>
    <source>
        <strain evidence="5">cv. HN1</strain>
        <tissue evidence="4">Leaves</tissue>
    </source>
</reference>
<keyword evidence="2" id="KW-0472">Membrane</keyword>
<dbReference type="InterPro" id="IPR026961">
    <property type="entry name" value="PGG_dom"/>
</dbReference>
<keyword evidence="2" id="KW-1133">Transmembrane helix</keyword>
<accession>A0A4Y7LJM7</accession>
<evidence type="ECO:0000259" key="3">
    <source>
        <dbReference type="Pfam" id="PF13962"/>
    </source>
</evidence>
<proteinExistence type="predicted"/>
<evidence type="ECO:0000313" key="5">
    <source>
        <dbReference type="Proteomes" id="UP000316621"/>
    </source>
</evidence>
<dbReference type="Pfam" id="PF13962">
    <property type="entry name" value="PGG"/>
    <property type="match status" value="1"/>
</dbReference>
<dbReference type="Proteomes" id="UP000316621">
    <property type="component" value="Chromosome 11"/>
</dbReference>
<feature type="compositionally biased region" description="Acidic residues" evidence="1">
    <location>
        <begin position="120"/>
        <end position="133"/>
    </location>
</feature>
<dbReference type="SMART" id="SM00248">
    <property type="entry name" value="ANK"/>
    <property type="match status" value="5"/>
</dbReference>
<sequence>MSSAIRESGDDHNHQSHEEIIEMKSLLKMLVESQNKQAESLAKLADSQANTQQQIIEILKTTNRDGNKQKQKEVEMPGEDTASASTNKQETAQVPDLKHEQQDTAGTRGAAGEQEIEKVSDDDDDDEEPELEGGSEAYYVPGLHNELYEALKDNDLEKATEYLNNNPKAYEEGIAYDKSTVLHMAICWSRKKIIEDIVNRMPPDGLGYKRSSNHCHTALHLATFRGYTKVAKMMVDKNSILPQIRDEDRWTPLEYALSNVSSGQKEIVKYLYSVTRDVEPSPFSGQDGARLLCNAIDANFYVIQVNMNSAYIEPVEPNTSQTSDDILRKEGTNAEATSTNGEGILMRYLTQVPLIKKIYNQKLMNEQVTSLLKQMLVELQDAKSIPEIIKFFQSNPEIIKVAIKHGIIEFVVECLELFDYLIWEKLPDQRMIEMAIAQRNVSIVSLICDHSHDGYGDRNGLVSTLDDDENTILHYAAKIAPSVQLNLVSGVALQVQRELQWLKGVESIMSEDDKFKRNKEGYTAQFVFTTEHKELLKEAEDWMKDTSGSCMIVAALIATVAFAAAFTVPGGNISDTSSIKNGAPVFLGKDSFTVFAVADAFALFSSITSVLMFLAIYTSRYAEMDFLKSLPQKLIIGLATLFTSMAAILVAFCASLFIVVGNKGLIPIVLFGCVPVVLFAWLQLPLFYEMAVTWNVDMPFIEEIMKLTTPDILEYKTSTNSGGDIALHIAAFRGYTEAVISMVSKNSKLAQIRNDDGYTPLEIALLFVTPGQKAIVEYLYSVMRNVKPSLFVDNPNIVKEAIKLGTTEFIMEFLEQFPFLVWHNIAGQKI</sequence>
<dbReference type="EMBL" id="CM010725">
    <property type="protein sequence ID" value="RZC84820.1"/>
    <property type="molecule type" value="Genomic_DNA"/>
</dbReference>
<feature type="transmembrane region" description="Helical" evidence="2">
    <location>
        <begin position="665"/>
        <end position="688"/>
    </location>
</feature>